<dbReference type="Proteomes" id="UP000190831">
    <property type="component" value="Chromosome G"/>
</dbReference>
<evidence type="ECO:0000256" key="1">
    <source>
        <dbReference type="ARBA" id="ARBA00000900"/>
    </source>
</evidence>
<evidence type="ECO:0000256" key="11">
    <source>
        <dbReference type="ARBA" id="ARBA00022771"/>
    </source>
</evidence>
<evidence type="ECO:0000256" key="15">
    <source>
        <dbReference type="PROSITE-ProRule" id="PRU00175"/>
    </source>
</evidence>
<dbReference type="Pfam" id="PF23009">
    <property type="entry name" value="UBC_like"/>
    <property type="match status" value="1"/>
</dbReference>
<dbReference type="PANTHER" id="PTHR12389:SF0">
    <property type="entry name" value="E3 UBIQUITIN-PROTEIN LIGASE LISTERIN"/>
    <property type="match status" value="1"/>
</dbReference>
<comment type="function">
    <text evidence="14">E3 ubiquitin-protein ligase component of the ribosome quality control complex (RQC), a ribosome-associated complex that mediates ubiquitination and extraction of incompletely synthesized nascent chains for proteasomal degradation. Mediates ubiquitination of proteins derived from mRNAs lacking stop codons (non-stop proteins) and other translation arrest products induced by poly-lysine sequences and tandem rare codons. Ubiquitination leads to CDC48 recruitment for extraction and degradation of the incomplete translation product. May indirectly play a role in chromatin function and transcription.</text>
</comment>
<dbReference type="CDD" id="cd16491">
    <property type="entry name" value="RING-CH-C4HC3_LTN1"/>
    <property type="match status" value="1"/>
</dbReference>
<keyword evidence="12 16" id="KW-0833">Ubl conjugation pathway</keyword>
<evidence type="ECO:0000256" key="3">
    <source>
        <dbReference type="ARBA" id="ARBA00004906"/>
    </source>
</evidence>
<comment type="catalytic activity">
    <reaction evidence="1 16">
        <text>S-ubiquitinyl-[E2 ubiquitin-conjugating enzyme]-L-cysteine + [acceptor protein]-L-lysine = [E2 ubiquitin-conjugating enzyme]-L-cysteine + N(6)-ubiquitinyl-[acceptor protein]-L-lysine.</text>
        <dbReference type="EC" id="2.3.2.27"/>
    </reaction>
</comment>
<dbReference type="GO" id="GO:0043023">
    <property type="term" value="F:ribosomal large subunit binding"/>
    <property type="evidence" value="ECO:0007669"/>
    <property type="project" value="TreeGrafter"/>
</dbReference>
<keyword evidence="8 16" id="KW-0808">Transferase</keyword>
<comment type="function">
    <text evidence="16">E3 ubiquitin-protein ligase. Component of the ribosome quality control complex (RQC), a ribosome-associated complex that mediates ubiquitination and extraction of incompletely synthesized nascent chains for proteasomal degradation.</text>
</comment>
<comment type="similarity">
    <text evidence="4 16">Belongs to the LTN1 family.</text>
</comment>
<feature type="domain" description="RING-type" evidence="17">
    <location>
        <begin position="1499"/>
        <end position="1546"/>
    </location>
</feature>
<dbReference type="OrthoDB" id="6108at2759"/>
<evidence type="ECO:0000313" key="19">
    <source>
        <dbReference type="Proteomes" id="UP000190831"/>
    </source>
</evidence>
<comment type="pathway">
    <text evidence="3 16">Protein modification; protein ubiquitination.</text>
</comment>
<dbReference type="GO" id="GO:0005829">
    <property type="term" value="C:cytosol"/>
    <property type="evidence" value="ECO:0007669"/>
    <property type="project" value="UniProtKB-SubCell"/>
</dbReference>
<protein>
    <recommendedName>
        <fullName evidence="6 16">E3 ubiquitin-protein ligase listerin</fullName>
        <ecNumber evidence="5 16">2.3.2.27</ecNumber>
    </recommendedName>
    <alternativeName>
        <fullName evidence="16">RING-type E3 ubiquitin transferase listerin</fullName>
    </alternativeName>
</protein>
<dbReference type="PROSITE" id="PS50089">
    <property type="entry name" value="ZF_RING_2"/>
    <property type="match status" value="1"/>
</dbReference>
<evidence type="ECO:0000256" key="2">
    <source>
        <dbReference type="ARBA" id="ARBA00004514"/>
    </source>
</evidence>
<dbReference type="UniPathway" id="UPA00143"/>
<name>A0A1G4MIL9_LACFM</name>
<dbReference type="Pfam" id="PF13639">
    <property type="entry name" value="zf-RING_2"/>
    <property type="match status" value="1"/>
</dbReference>
<evidence type="ECO:0000256" key="5">
    <source>
        <dbReference type="ARBA" id="ARBA00012483"/>
    </source>
</evidence>
<keyword evidence="9 16" id="KW-0479">Metal-binding</keyword>
<dbReference type="GO" id="GO:1990112">
    <property type="term" value="C:RQC complex"/>
    <property type="evidence" value="ECO:0007669"/>
    <property type="project" value="UniProtKB-UniRule"/>
</dbReference>
<evidence type="ECO:0000256" key="13">
    <source>
        <dbReference type="ARBA" id="ARBA00022833"/>
    </source>
</evidence>
<dbReference type="InterPro" id="IPR039795">
    <property type="entry name" value="LTN1/Rkr1"/>
</dbReference>
<evidence type="ECO:0000256" key="9">
    <source>
        <dbReference type="ARBA" id="ARBA00022723"/>
    </source>
</evidence>
<evidence type="ECO:0000256" key="14">
    <source>
        <dbReference type="ARBA" id="ARBA00055150"/>
    </source>
</evidence>
<dbReference type="InterPro" id="IPR039804">
    <property type="entry name" value="RING-CH-C4HC3_LTN1"/>
</dbReference>
<evidence type="ECO:0000313" key="18">
    <source>
        <dbReference type="EMBL" id="SCW03668.1"/>
    </source>
</evidence>
<comment type="subunit">
    <text evidence="16">Component of the ribosome quality control complex (RQC).</text>
</comment>
<dbReference type="GO" id="GO:1990116">
    <property type="term" value="P:ribosome-associated ubiquitin-dependent protein catabolic process"/>
    <property type="evidence" value="ECO:0007669"/>
    <property type="project" value="UniProtKB-UniRule"/>
</dbReference>
<dbReference type="GO" id="GO:0008270">
    <property type="term" value="F:zinc ion binding"/>
    <property type="evidence" value="ECO:0007669"/>
    <property type="project" value="UniProtKB-KW"/>
</dbReference>
<evidence type="ECO:0000256" key="4">
    <source>
        <dbReference type="ARBA" id="ARBA00007997"/>
    </source>
</evidence>
<keyword evidence="13 16" id="KW-0862">Zinc</keyword>
<keyword evidence="10" id="KW-0677">Repeat</keyword>
<dbReference type="InterPro" id="IPR011016">
    <property type="entry name" value="Znf_RING-CH"/>
</dbReference>
<keyword evidence="11 15" id="KW-0863">Zinc-finger</keyword>
<dbReference type="InterPro" id="IPR001841">
    <property type="entry name" value="Znf_RING"/>
</dbReference>
<dbReference type="InterPro" id="IPR054477">
    <property type="entry name" value="LTN1_E3_ligase_6th"/>
</dbReference>
<dbReference type="EC" id="2.3.2.27" evidence="5 16"/>
<evidence type="ECO:0000256" key="12">
    <source>
        <dbReference type="ARBA" id="ARBA00022786"/>
    </source>
</evidence>
<dbReference type="Gene3D" id="3.30.40.10">
    <property type="entry name" value="Zinc/RING finger domain, C3HC4 (zinc finger)"/>
    <property type="match status" value="1"/>
</dbReference>
<evidence type="ECO:0000256" key="8">
    <source>
        <dbReference type="ARBA" id="ARBA00022679"/>
    </source>
</evidence>
<sequence>MSFVVNTFQQYSNDYGLGNNGVKICLNYFDGIPDQSLINSLPSPELKLAIKSLLKRDDTTKERAINDLLKLIDNTGKDEIHFDNDVFLLCWSQLYSKLVSNQSKVIRLGSHHLTTELIKLLGKRITKFLKDFVPLLLSGSYDFDASVAKGCQDDILKCFNKDPKKVAALWTVFRDQTLTFVKEVVVAENQNTISDDKYVPPEEAEIKYNHLITSAILTLIRLISDEKNSDLFEANTLYDILICEDLWRYFNLKKTNNLKTFQALLQLLDTLTGNEYIKNHNEILKLASKRLFKSMAQISSRNSLMISPLFPQILSTLIHLSEYSGAKFWTFDRSSKDKLIHFLSQGPGNADPSYYYLKYTLYRQTNAPLDLHDWLLLWQGDIQIESKRRVFTKNVEKLLSECWKYYLKIIEDGALSMDGDKESNIQQQIIETLNRKPLNENSHLTSLFASFLSFEMLIDEMKRLLPEGKNEQHQNFVYFDNLIILLIKKPGNREPLKQLATLILESINQCTEYDAHYGFRIYDLFINREIMFLQDEVSKFIYELPTFISESFYEIPAKIMVHYSSSAYRKNSSIDTWLRYYDDFLIIILGIPIPQNFLISIFNELDDEVFETLMEQSRDLRTFVSQYVDSYDFSDNLIFKSRLIGSGILIDLYHRALQVDRFDEFSRNCVRLSESDYLPFFESTDFLAKAMFAEDENIYSNLKDIVVTLCKSNDKIAEKASMAILAHVDRSSNPVDSAAIAYSIDLIQANPNVSNYLYPRDPYKELDKYVTSISYQVALCNPLGLNTHFVHVSSNDFEFDSIRKLVCRGLFLDSLMESIPELSDDNRILYLTILAECATDYNSLSPDPLDYMQNFKNTIFQHKKVTFEFADIVKTVIDRSSAPTFLLEQLTSMDGHSEVVSFYKCRTLHRILSNAVDYVSSSSFDKIVSIDDYISKLVRDKDRQGREFLVASTLLSSFSKFNGVGNTLTKVRTLLASEMIGVKGREMVERTPKAVILLNNMLRVDNDAAFAEDFTPISPQRLRMILNEIGRWFDSDLYYDDSFALARLALLQFFRLILKFPTIISMESSIFEPYIRLLSDSLDMCLIEETPFLQELIMISVQCYKQLGDLVEEGTLDKDLWIENNDSMEKSFIEMCFGVFGSRPSNMCSFLFYQIAGTVISEIPTQVLQHYYEDLLTKFISKSINNIDQLRIIVSVLRKLVLSRQQELLIDYELQKSSGTSEPNEEKLFEIPEGLLKVLNQNIPDDYLEYEDEVNFIRYLWSCFLTHSFFEDMSYNIRQGYIEQLKENDTLFKLFDFFSDQVDLMDHHFWNMVPETDILHYQVQDPSHTYFKEDILNESKKLLLHLMYVFFNSVGSATSTWWLNIKDRSRQLKIEKFVSRYISPILIRHELAEVASKVKRLTSQDQSLTIKINNVTNEIKAGYLVDEQTLEIVFKLPANYPLNNIQVQGISRVGINEQKWKSWILSTQRVITGMNGSVVDSLELFTKNANLHFSGFEECAICYSILHAVDRKLPSKTCPTCNNRFHGACLYKWFRSSGNNTCPMCRGEIPFRK</sequence>
<reference evidence="18 19" key="1">
    <citation type="submission" date="2016-03" db="EMBL/GenBank/DDBJ databases">
        <authorList>
            <person name="Devillers H."/>
        </authorList>
    </citation>
    <scope>NUCLEOTIDE SEQUENCE [LARGE SCALE GENOMIC DNA]</scope>
    <source>
        <strain evidence="18">CBS 6772</strain>
    </source>
</reference>
<dbReference type="SMART" id="SM01197">
    <property type="entry name" value="FANCL_C"/>
    <property type="match status" value="1"/>
</dbReference>
<dbReference type="InterPro" id="IPR013083">
    <property type="entry name" value="Znf_RING/FYVE/PHD"/>
</dbReference>
<dbReference type="GO" id="GO:0072344">
    <property type="term" value="P:rescue of stalled ribosome"/>
    <property type="evidence" value="ECO:0007669"/>
    <property type="project" value="UniProtKB-UniRule"/>
</dbReference>
<proteinExistence type="inferred from homology"/>
<keyword evidence="19" id="KW-1185">Reference proteome</keyword>
<gene>
    <name evidence="18" type="ORF">LAFE_0G15544G</name>
</gene>
<evidence type="ECO:0000259" key="17">
    <source>
        <dbReference type="PROSITE" id="PS50089"/>
    </source>
</evidence>
<comment type="subcellular location">
    <subcellularLocation>
        <location evidence="2">Cytoplasm</location>
        <location evidence="2">Cytosol</location>
    </subcellularLocation>
</comment>
<dbReference type="Pfam" id="PF22999">
    <property type="entry name" value="LTN1_E3_ligase_6th"/>
    <property type="match status" value="1"/>
</dbReference>
<dbReference type="GO" id="GO:0061630">
    <property type="term" value="F:ubiquitin protein ligase activity"/>
    <property type="evidence" value="ECO:0007669"/>
    <property type="project" value="UniProtKB-UniRule"/>
</dbReference>
<evidence type="ECO:0000256" key="7">
    <source>
        <dbReference type="ARBA" id="ARBA00022490"/>
    </source>
</evidence>
<dbReference type="InterPro" id="IPR054476">
    <property type="entry name" value="Ltn1_N"/>
</dbReference>
<dbReference type="SUPFAM" id="SSF57850">
    <property type="entry name" value="RING/U-box"/>
    <property type="match status" value="1"/>
</dbReference>
<evidence type="ECO:0000256" key="10">
    <source>
        <dbReference type="ARBA" id="ARBA00022737"/>
    </source>
</evidence>
<dbReference type="InterPro" id="IPR054478">
    <property type="entry name" value="LTN1_UBC"/>
</dbReference>
<dbReference type="FunFam" id="3.30.40.10:FF:000038">
    <property type="entry name" value="E3 ubiquitin-protein ligase listerin"/>
    <property type="match status" value="1"/>
</dbReference>
<dbReference type="PANTHER" id="PTHR12389">
    <property type="entry name" value="ZINC FINGER PROTEIN 294"/>
    <property type="match status" value="1"/>
</dbReference>
<keyword evidence="7" id="KW-0963">Cytoplasm</keyword>
<dbReference type="STRING" id="4955.A0A1G4MIL9"/>
<evidence type="ECO:0000256" key="6">
    <source>
        <dbReference type="ARBA" id="ARBA00017157"/>
    </source>
</evidence>
<dbReference type="SMART" id="SM00744">
    <property type="entry name" value="RINGv"/>
    <property type="match status" value="1"/>
</dbReference>
<dbReference type="GO" id="GO:0016567">
    <property type="term" value="P:protein ubiquitination"/>
    <property type="evidence" value="ECO:0007669"/>
    <property type="project" value="UniProtKB-UniPathway"/>
</dbReference>
<accession>A0A1G4MIL9</accession>
<dbReference type="Pfam" id="PF22958">
    <property type="entry name" value="Ltn1_1st"/>
    <property type="match status" value="1"/>
</dbReference>
<evidence type="ECO:0000256" key="16">
    <source>
        <dbReference type="RuleBase" id="RU367090"/>
    </source>
</evidence>
<dbReference type="EMBL" id="LT598486">
    <property type="protein sequence ID" value="SCW03668.1"/>
    <property type="molecule type" value="Genomic_DNA"/>
</dbReference>
<organism evidence="18 19">
    <name type="scientific">Lachancea fermentati</name>
    <name type="common">Zygosaccharomyces fermentati</name>
    <dbReference type="NCBI Taxonomy" id="4955"/>
    <lineage>
        <taxon>Eukaryota</taxon>
        <taxon>Fungi</taxon>
        <taxon>Dikarya</taxon>
        <taxon>Ascomycota</taxon>
        <taxon>Saccharomycotina</taxon>
        <taxon>Saccharomycetes</taxon>
        <taxon>Saccharomycetales</taxon>
        <taxon>Saccharomycetaceae</taxon>
        <taxon>Lachancea</taxon>
    </lineage>
</organism>
<dbReference type="OMA" id="NRFHGAC"/>